<dbReference type="PANTHER" id="PTHR33706:SF1">
    <property type="entry name" value="TPR REPEAT PROTEIN"/>
    <property type="match status" value="1"/>
</dbReference>
<dbReference type="EMBL" id="CAJJDO010000123">
    <property type="protein sequence ID" value="CAD8200151.1"/>
    <property type="molecule type" value="Genomic_DNA"/>
</dbReference>
<protein>
    <recommendedName>
        <fullName evidence="4">MORN repeat protein</fullName>
    </recommendedName>
</protein>
<name>A0A8S1XGQ2_9CILI</name>
<dbReference type="AlphaFoldDB" id="A0A8S1XGQ2"/>
<accession>A0A8S1XGQ2</accession>
<dbReference type="EMBL" id="CAJJDO010000123">
    <property type="protein sequence ID" value="CAD8200155.1"/>
    <property type="molecule type" value="Genomic_DNA"/>
</dbReference>
<keyword evidence="3" id="KW-1185">Reference proteome</keyword>
<dbReference type="PANTHER" id="PTHR33706">
    <property type="entry name" value="MORN VARIANT REPEAT PROTEIN"/>
    <property type="match status" value="1"/>
</dbReference>
<evidence type="ECO:0008006" key="4">
    <source>
        <dbReference type="Google" id="ProtNLM"/>
    </source>
</evidence>
<reference evidence="1" key="1">
    <citation type="submission" date="2021-01" db="EMBL/GenBank/DDBJ databases">
        <authorList>
            <consortium name="Genoscope - CEA"/>
            <person name="William W."/>
        </authorList>
    </citation>
    <scope>NUCLEOTIDE SEQUENCE</scope>
</reference>
<proteinExistence type="predicted"/>
<dbReference type="OrthoDB" id="322170at2759"/>
<sequence length="118" mass="13809">MKQKIGGGEYNSDGVKIGEWIEQSDKFKYGNQSTWRGQYDQQGVKVGTWEIYFRELGDEKPNIKIGGGEYDEQVRKIGKWVEQKDGFYYSNSMNNKYIFIGEYKDGVKQGQWKDNKLK</sequence>
<evidence type="ECO:0000313" key="2">
    <source>
        <dbReference type="EMBL" id="CAD8200155.1"/>
    </source>
</evidence>
<comment type="caution">
    <text evidence="1">The sequence shown here is derived from an EMBL/GenBank/DDBJ whole genome shotgun (WGS) entry which is preliminary data.</text>
</comment>
<evidence type="ECO:0000313" key="3">
    <source>
        <dbReference type="Proteomes" id="UP000689195"/>
    </source>
</evidence>
<gene>
    <name evidence="1" type="ORF">PPENT_87.1.T1230149</name>
    <name evidence="2" type="ORF">PPENT_87.1.T1230151</name>
</gene>
<organism evidence="1 3">
    <name type="scientific">Paramecium pentaurelia</name>
    <dbReference type="NCBI Taxonomy" id="43138"/>
    <lineage>
        <taxon>Eukaryota</taxon>
        <taxon>Sar</taxon>
        <taxon>Alveolata</taxon>
        <taxon>Ciliophora</taxon>
        <taxon>Intramacronucleata</taxon>
        <taxon>Oligohymenophorea</taxon>
        <taxon>Peniculida</taxon>
        <taxon>Parameciidae</taxon>
        <taxon>Paramecium</taxon>
    </lineage>
</organism>
<evidence type="ECO:0000313" key="1">
    <source>
        <dbReference type="EMBL" id="CAD8200151.1"/>
    </source>
</evidence>
<dbReference type="Proteomes" id="UP000689195">
    <property type="component" value="Unassembled WGS sequence"/>
</dbReference>